<evidence type="ECO:0000313" key="8">
    <source>
        <dbReference type="EMBL" id="AQY39118.1"/>
    </source>
</evidence>
<dbReference type="InterPro" id="IPR050768">
    <property type="entry name" value="UPF0353/GerABKA_families"/>
</dbReference>
<evidence type="ECO:0000313" key="9">
    <source>
        <dbReference type="Proteomes" id="UP000191057"/>
    </source>
</evidence>
<dbReference type="InterPro" id="IPR004995">
    <property type="entry name" value="Spore_Ger"/>
</dbReference>
<dbReference type="AlphaFoldDB" id="A0A9W3XJ05"/>
<dbReference type="PIRSF" id="PIRSF005690">
    <property type="entry name" value="GerBA"/>
    <property type="match status" value="1"/>
</dbReference>
<evidence type="ECO:0000256" key="3">
    <source>
        <dbReference type="ARBA" id="ARBA00022692"/>
    </source>
</evidence>
<dbReference type="GO" id="GO:0005886">
    <property type="term" value="C:plasma membrane"/>
    <property type="evidence" value="ECO:0007669"/>
    <property type="project" value="UniProtKB-SubCell"/>
</dbReference>
<keyword evidence="3 7" id="KW-0812">Transmembrane</keyword>
<evidence type="ECO:0000256" key="7">
    <source>
        <dbReference type="SAM" id="Phobius"/>
    </source>
</evidence>
<feature type="transmembrane region" description="Helical" evidence="7">
    <location>
        <begin position="363"/>
        <end position="384"/>
    </location>
</feature>
<comment type="subcellular location">
    <subcellularLocation>
        <location evidence="6">Cell membrane</location>
    </subcellularLocation>
    <subcellularLocation>
        <location evidence="1">Membrane</location>
        <topology evidence="1">Multi-pass membrane protein</topology>
    </subcellularLocation>
</comment>
<organism evidence="8 9">
    <name type="scientific">Bacillus thuringiensis</name>
    <dbReference type="NCBI Taxonomy" id="1428"/>
    <lineage>
        <taxon>Bacteria</taxon>
        <taxon>Bacillati</taxon>
        <taxon>Bacillota</taxon>
        <taxon>Bacilli</taxon>
        <taxon>Bacillales</taxon>
        <taxon>Bacillaceae</taxon>
        <taxon>Bacillus</taxon>
        <taxon>Bacillus cereus group</taxon>
    </lineage>
</organism>
<dbReference type="PANTHER" id="PTHR22550">
    <property type="entry name" value="SPORE GERMINATION PROTEIN"/>
    <property type="match status" value="1"/>
</dbReference>
<feature type="transmembrane region" description="Helical" evidence="7">
    <location>
        <begin position="338"/>
        <end position="357"/>
    </location>
</feature>
<evidence type="ECO:0000256" key="5">
    <source>
        <dbReference type="ARBA" id="ARBA00023136"/>
    </source>
</evidence>
<evidence type="ECO:0000256" key="1">
    <source>
        <dbReference type="ARBA" id="ARBA00004141"/>
    </source>
</evidence>
<protein>
    <submittedName>
        <fullName evidence="8">Spore germination protein</fullName>
    </submittedName>
</protein>
<dbReference type="Pfam" id="PF03323">
    <property type="entry name" value="GerA"/>
    <property type="match status" value="1"/>
</dbReference>
<comment type="similarity">
    <text evidence="2 6">Belongs to the GerABKA family.</text>
</comment>
<proteinExistence type="inferred from homology"/>
<feature type="transmembrane region" description="Helical" evidence="7">
    <location>
        <begin position="396"/>
        <end position="418"/>
    </location>
</feature>
<keyword evidence="5 6" id="KW-0472">Membrane</keyword>
<accession>A0A9W3XJ05</accession>
<keyword evidence="4 7" id="KW-1133">Transmembrane helix</keyword>
<feature type="transmembrane region" description="Helical" evidence="7">
    <location>
        <begin position="271"/>
        <end position="293"/>
    </location>
</feature>
<evidence type="ECO:0000256" key="6">
    <source>
        <dbReference type="PIRNR" id="PIRNR005690"/>
    </source>
</evidence>
<gene>
    <name evidence="8" type="ORF">B4918_14585</name>
</gene>
<evidence type="ECO:0000256" key="2">
    <source>
        <dbReference type="ARBA" id="ARBA00005278"/>
    </source>
</evidence>
<reference evidence="8 9" key="1">
    <citation type="submission" date="2017-03" db="EMBL/GenBank/DDBJ databases">
        <title>Complete genome sequence of Bacillus thuringiensis L-7601, a novel melanin producing strain.</title>
        <authorList>
            <person name="Cai J."/>
            <person name="Cao Z."/>
            <person name="Tan T."/>
        </authorList>
    </citation>
    <scope>NUCLEOTIDE SEQUENCE [LARGE SCALE GENOMIC DNA]</scope>
    <source>
        <strain evidence="8 9">L-7601</strain>
    </source>
</reference>
<sequence>MKSLHELIELLKKSRDFTEFKIHSDNYSVLVSYFQTLIDVNMLHKEVLSYIKGKSFDSLQDIQATLPFGDSKLTKHIEDIQSYILNGYILIRIDKDTSSGLLINISKKEGRDITKAEIEYNIVGPQIAFVENLDTNLNLLRRRLPTPFLQVETLRVGDLSNTSVAVVFIEGIVSNQNVEEIIKRVSQVKIDEILDSTYLARLLVDNPNSIFPHFLSTERPDRVAAVLAEGKIALFVEGSPFAITLPTTLIEFFATTEDYTMPWILASFFRLLRIFAFIFSVLTTPLYVAILTYHYELIPKELLETLVISRSKIPFPPVIEAMFLEITIELLREAGARLPTKVGLTVGIVGGIVIGQASVEASLTSNVLIIIVALSALTSFTTPIYRIGITIRVIRFPFIVAAQLLGLLGIVMASSFLLTHLLRTKSLKRPYLFPFYPTRLTDWKDSIIRMPISSMFKRPLFSRTKQSIRFNPEDVKENETLSRNDFDD</sequence>
<name>A0A9W3XJ05_BACTU</name>
<dbReference type="PANTHER" id="PTHR22550:SF5">
    <property type="entry name" value="LEUCINE ZIPPER PROTEIN 4"/>
    <property type="match status" value="1"/>
</dbReference>
<dbReference type="EMBL" id="CP020002">
    <property type="protein sequence ID" value="AQY39118.1"/>
    <property type="molecule type" value="Genomic_DNA"/>
</dbReference>
<dbReference type="GO" id="GO:0009847">
    <property type="term" value="P:spore germination"/>
    <property type="evidence" value="ECO:0007669"/>
    <property type="project" value="UniProtKB-UniRule"/>
</dbReference>
<dbReference type="Proteomes" id="UP000191057">
    <property type="component" value="Chromosome"/>
</dbReference>
<evidence type="ECO:0000256" key="4">
    <source>
        <dbReference type="ARBA" id="ARBA00022989"/>
    </source>
</evidence>